<dbReference type="AlphaFoldDB" id="A0A1P8JWS5"/>
<dbReference type="InterPro" id="IPR004358">
    <property type="entry name" value="Sig_transdc_His_kin-like_C"/>
</dbReference>
<evidence type="ECO:0000256" key="5">
    <source>
        <dbReference type="ARBA" id="ARBA00022553"/>
    </source>
</evidence>
<evidence type="ECO:0000256" key="13">
    <source>
        <dbReference type="ARBA" id="ARBA00023012"/>
    </source>
</evidence>
<keyword evidence="6" id="KW-0808">Transferase</keyword>
<dbReference type="InterPro" id="IPR003661">
    <property type="entry name" value="HisK_dim/P_dom"/>
</dbReference>
<dbReference type="PROSITE" id="PS50885">
    <property type="entry name" value="HAMP"/>
    <property type="match status" value="1"/>
</dbReference>
<evidence type="ECO:0000313" key="30">
    <source>
        <dbReference type="Proteomes" id="UP000186609"/>
    </source>
</evidence>
<dbReference type="CDD" id="cd06225">
    <property type="entry name" value="HAMP"/>
    <property type="match status" value="1"/>
</dbReference>
<dbReference type="InterPro" id="IPR001789">
    <property type="entry name" value="Sig_transdc_resp-reg_receiver"/>
</dbReference>
<dbReference type="Gene3D" id="1.10.287.130">
    <property type="match status" value="1"/>
</dbReference>
<evidence type="ECO:0000256" key="9">
    <source>
        <dbReference type="ARBA" id="ARBA00022741"/>
    </source>
</evidence>
<dbReference type="CDD" id="cd17546">
    <property type="entry name" value="REC_hyHK_CKI1_RcsC-like"/>
    <property type="match status" value="2"/>
</dbReference>
<organism evidence="29 30">
    <name type="scientific">Rhodoferax koreensis</name>
    <dbReference type="NCBI Taxonomy" id="1842727"/>
    <lineage>
        <taxon>Bacteria</taxon>
        <taxon>Pseudomonadati</taxon>
        <taxon>Pseudomonadota</taxon>
        <taxon>Betaproteobacteria</taxon>
        <taxon>Burkholderiales</taxon>
        <taxon>Comamonadaceae</taxon>
        <taxon>Rhodoferax</taxon>
    </lineage>
</organism>
<dbReference type="FunFam" id="3.30.565.10:FF:000010">
    <property type="entry name" value="Sensor histidine kinase RcsC"/>
    <property type="match status" value="1"/>
</dbReference>
<evidence type="ECO:0000256" key="10">
    <source>
        <dbReference type="ARBA" id="ARBA00022777"/>
    </source>
</evidence>
<evidence type="ECO:0000259" key="24">
    <source>
        <dbReference type="PROSITE" id="PS50109"/>
    </source>
</evidence>
<evidence type="ECO:0000256" key="12">
    <source>
        <dbReference type="ARBA" id="ARBA00022989"/>
    </source>
</evidence>
<feature type="domain" description="HPt" evidence="28">
    <location>
        <begin position="1039"/>
        <end position="1131"/>
    </location>
</feature>
<keyword evidence="30" id="KW-1185">Reference proteome</keyword>
<comment type="function">
    <text evidence="16">Member of the two-component regulatory system BvgS/BvgA. Phosphorylates BvgA via a four-step phosphorelay in response to environmental signals.</text>
</comment>
<evidence type="ECO:0000256" key="21">
    <source>
        <dbReference type="PROSITE-ProRule" id="PRU00169"/>
    </source>
</evidence>
<dbReference type="PRINTS" id="PR00344">
    <property type="entry name" value="BCTRLSENSOR"/>
</dbReference>
<dbReference type="Pfam" id="PF01627">
    <property type="entry name" value="Hpt"/>
    <property type="match status" value="1"/>
</dbReference>
<dbReference type="SMART" id="SM00387">
    <property type="entry name" value="HATPase_c"/>
    <property type="match status" value="1"/>
</dbReference>
<evidence type="ECO:0000256" key="4">
    <source>
        <dbReference type="ARBA" id="ARBA00022475"/>
    </source>
</evidence>
<dbReference type="SMART" id="SM00304">
    <property type="entry name" value="HAMP"/>
    <property type="match status" value="1"/>
</dbReference>
<evidence type="ECO:0000256" key="16">
    <source>
        <dbReference type="ARBA" id="ARBA00058004"/>
    </source>
</evidence>
<evidence type="ECO:0000256" key="6">
    <source>
        <dbReference type="ARBA" id="ARBA00022679"/>
    </source>
</evidence>
<evidence type="ECO:0000256" key="20">
    <source>
        <dbReference type="PROSITE-ProRule" id="PRU00110"/>
    </source>
</evidence>
<evidence type="ECO:0000256" key="17">
    <source>
        <dbReference type="ARBA" id="ARBA00064003"/>
    </source>
</evidence>
<feature type="domain" description="Response regulatory" evidence="25">
    <location>
        <begin position="705"/>
        <end position="828"/>
    </location>
</feature>
<dbReference type="Pfam" id="PF02518">
    <property type="entry name" value="HATPase_c"/>
    <property type="match status" value="1"/>
</dbReference>
<evidence type="ECO:0000256" key="3">
    <source>
        <dbReference type="ARBA" id="ARBA00012438"/>
    </source>
</evidence>
<dbReference type="InterPro" id="IPR035965">
    <property type="entry name" value="PAS-like_dom_sf"/>
</dbReference>
<feature type="modified residue" description="4-aspartylphosphate" evidence="21">
    <location>
        <position position="759"/>
    </location>
</feature>
<dbReference type="Pfam" id="PF00672">
    <property type="entry name" value="HAMP"/>
    <property type="match status" value="1"/>
</dbReference>
<dbReference type="PROSITE" id="PS50109">
    <property type="entry name" value="HIS_KIN"/>
    <property type="match status" value="1"/>
</dbReference>
<dbReference type="SUPFAM" id="SSF47384">
    <property type="entry name" value="Homodimeric domain of signal transducing histidine kinase"/>
    <property type="match status" value="1"/>
</dbReference>
<dbReference type="PROSITE" id="PS50110">
    <property type="entry name" value="RESPONSE_REGULATORY"/>
    <property type="match status" value="2"/>
</dbReference>
<dbReference type="SMART" id="SM00448">
    <property type="entry name" value="REC"/>
    <property type="match status" value="2"/>
</dbReference>
<dbReference type="Gene3D" id="3.30.450.20">
    <property type="entry name" value="PAS domain"/>
    <property type="match status" value="1"/>
</dbReference>
<dbReference type="SUPFAM" id="SSF55874">
    <property type="entry name" value="ATPase domain of HSP90 chaperone/DNA topoisomerase II/histidine kinase"/>
    <property type="match status" value="1"/>
</dbReference>
<comment type="catalytic activity">
    <reaction evidence="1">
        <text>ATP + protein L-histidine = ADP + protein N-phospho-L-histidine.</text>
        <dbReference type="EC" id="2.7.13.3"/>
    </reaction>
</comment>
<keyword evidence="9" id="KW-0547">Nucleotide-binding</keyword>
<feature type="domain" description="Histidine kinase" evidence="24">
    <location>
        <begin position="443"/>
        <end position="685"/>
    </location>
</feature>
<evidence type="ECO:0000256" key="2">
    <source>
        <dbReference type="ARBA" id="ARBA00004651"/>
    </source>
</evidence>
<feature type="domain" description="PAC" evidence="26">
    <location>
        <begin position="372"/>
        <end position="425"/>
    </location>
</feature>
<dbReference type="Proteomes" id="UP000186609">
    <property type="component" value="Chromosome"/>
</dbReference>
<evidence type="ECO:0000259" key="25">
    <source>
        <dbReference type="PROSITE" id="PS50110"/>
    </source>
</evidence>
<dbReference type="Gene3D" id="3.30.565.10">
    <property type="entry name" value="Histidine kinase-like ATPase, C-terminal domain"/>
    <property type="match status" value="1"/>
</dbReference>
<dbReference type="InterPro" id="IPR001610">
    <property type="entry name" value="PAC"/>
</dbReference>
<keyword evidence="8" id="KW-0732">Signal</keyword>
<comment type="subcellular location">
    <subcellularLocation>
        <location evidence="2">Cell membrane</location>
        <topology evidence="2">Multi-pass membrane protein</topology>
    </subcellularLocation>
</comment>
<protein>
    <recommendedName>
        <fullName evidence="18">Sensory/regulatory protein RpfC</fullName>
        <ecNumber evidence="3">2.7.13.3</ecNumber>
    </recommendedName>
    <alternativeName>
        <fullName evidence="19">Virulence sensor protein BvgS</fullName>
    </alternativeName>
</protein>
<dbReference type="Gene3D" id="6.10.340.10">
    <property type="match status" value="1"/>
</dbReference>
<evidence type="ECO:0000256" key="14">
    <source>
        <dbReference type="ARBA" id="ARBA00023026"/>
    </source>
</evidence>
<evidence type="ECO:0000259" key="26">
    <source>
        <dbReference type="PROSITE" id="PS50113"/>
    </source>
</evidence>
<feature type="compositionally biased region" description="Basic and acidic residues" evidence="22">
    <location>
        <begin position="589"/>
        <end position="603"/>
    </location>
</feature>
<keyword evidence="13" id="KW-0902">Two-component regulatory system</keyword>
<dbReference type="SMART" id="SM00086">
    <property type="entry name" value="PAC"/>
    <property type="match status" value="1"/>
</dbReference>
<dbReference type="InterPro" id="IPR011006">
    <property type="entry name" value="CheY-like_superfamily"/>
</dbReference>
<dbReference type="Gene3D" id="3.40.50.2300">
    <property type="match status" value="2"/>
</dbReference>
<dbReference type="SUPFAM" id="SSF52172">
    <property type="entry name" value="CheY-like"/>
    <property type="match status" value="2"/>
</dbReference>
<dbReference type="CDD" id="cd00082">
    <property type="entry name" value="HisKA"/>
    <property type="match status" value="1"/>
</dbReference>
<evidence type="ECO:0000256" key="23">
    <source>
        <dbReference type="SAM" id="Phobius"/>
    </source>
</evidence>
<reference evidence="29 30" key="1">
    <citation type="submission" date="2017-01" db="EMBL/GenBank/DDBJ databases">
        <authorList>
            <person name="Mah S.A."/>
            <person name="Swanson W.J."/>
            <person name="Moy G.W."/>
            <person name="Vacquier V.D."/>
        </authorList>
    </citation>
    <scope>NUCLEOTIDE SEQUENCE [LARGE SCALE GENOMIC DNA]</scope>
    <source>
        <strain evidence="29 30">DCY110</strain>
    </source>
</reference>
<dbReference type="InterPro" id="IPR008207">
    <property type="entry name" value="Sig_transdc_His_kin_Hpt_dom"/>
</dbReference>
<dbReference type="PROSITE" id="PS50894">
    <property type="entry name" value="HPT"/>
    <property type="match status" value="1"/>
</dbReference>
<dbReference type="InterPro" id="IPR036097">
    <property type="entry name" value="HisK_dim/P_sf"/>
</dbReference>
<keyword evidence="14" id="KW-0843">Virulence</keyword>
<feature type="region of interest" description="Disordered" evidence="22">
    <location>
        <begin position="579"/>
        <end position="603"/>
    </location>
</feature>
<keyword evidence="11" id="KW-0067">ATP-binding</keyword>
<dbReference type="EC" id="2.7.13.3" evidence="3"/>
<dbReference type="PROSITE" id="PS50113">
    <property type="entry name" value="PAC"/>
    <property type="match status" value="1"/>
</dbReference>
<dbReference type="PANTHER" id="PTHR45339">
    <property type="entry name" value="HYBRID SIGNAL TRANSDUCTION HISTIDINE KINASE J"/>
    <property type="match status" value="1"/>
</dbReference>
<dbReference type="InterPro" id="IPR036890">
    <property type="entry name" value="HATPase_C_sf"/>
</dbReference>
<keyword evidence="5 21" id="KW-0597">Phosphoprotein</keyword>
<dbReference type="KEGG" id="rhy:RD110_14030"/>
<dbReference type="InterPro" id="IPR005467">
    <property type="entry name" value="His_kinase_dom"/>
</dbReference>
<dbReference type="InterPro" id="IPR003594">
    <property type="entry name" value="HATPase_dom"/>
</dbReference>
<accession>A0A1P8JWS5</accession>
<feature type="modified residue" description="4-aspartylphosphate" evidence="21">
    <location>
        <position position="907"/>
    </location>
</feature>
<keyword evidence="15 23" id="KW-0472">Membrane</keyword>
<dbReference type="GO" id="GO:0005886">
    <property type="term" value="C:plasma membrane"/>
    <property type="evidence" value="ECO:0007669"/>
    <property type="project" value="UniProtKB-SubCell"/>
</dbReference>
<dbReference type="InterPro" id="IPR003660">
    <property type="entry name" value="HAMP_dom"/>
</dbReference>
<dbReference type="SUPFAM" id="SSF47226">
    <property type="entry name" value="Histidine-containing phosphotransfer domain, HPT domain"/>
    <property type="match status" value="1"/>
</dbReference>
<dbReference type="SUPFAM" id="SSF55785">
    <property type="entry name" value="PYP-like sensor domain (PAS domain)"/>
    <property type="match status" value="1"/>
</dbReference>
<dbReference type="SMART" id="SM00388">
    <property type="entry name" value="HisKA"/>
    <property type="match status" value="1"/>
</dbReference>
<evidence type="ECO:0000256" key="22">
    <source>
        <dbReference type="SAM" id="MobiDB-lite"/>
    </source>
</evidence>
<dbReference type="GO" id="GO:0005524">
    <property type="term" value="F:ATP binding"/>
    <property type="evidence" value="ECO:0007669"/>
    <property type="project" value="UniProtKB-KW"/>
</dbReference>
<keyword evidence="4" id="KW-1003">Cell membrane</keyword>
<keyword evidence="10" id="KW-0418">Kinase</keyword>
<feature type="transmembrane region" description="Helical" evidence="23">
    <location>
        <begin position="154"/>
        <end position="178"/>
    </location>
</feature>
<evidence type="ECO:0000256" key="8">
    <source>
        <dbReference type="ARBA" id="ARBA00022729"/>
    </source>
</evidence>
<gene>
    <name evidence="29" type="ORF">RD110_14030</name>
</gene>
<evidence type="ECO:0000256" key="7">
    <source>
        <dbReference type="ARBA" id="ARBA00022692"/>
    </source>
</evidence>
<dbReference type="Pfam" id="PF00512">
    <property type="entry name" value="HisKA"/>
    <property type="match status" value="1"/>
</dbReference>
<dbReference type="CDD" id="cd00088">
    <property type="entry name" value="HPT"/>
    <property type="match status" value="1"/>
</dbReference>
<dbReference type="InterPro" id="IPR036641">
    <property type="entry name" value="HPT_dom_sf"/>
</dbReference>
<evidence type="ECO:0000256" key="11">
    <source>
        <dbReference type="ARBA" id="ARBA00022840"/>
    </source>
</evidence>
<feature type="modified residue" description="Phosphohistidine" evidence="20">
    <location>
        <position position="1078"/>
    </location>
</feature>
<dbReference type="CDD" id="cd16922">
    <property type="entry name" value="HATPase_EvgS-ArcB-TorS-like"/>
    <property type="match status" value="1"/>
</dbReference>
<evidence type="ECO:0000256" key="15">
    <source>
        <dbReference type="ARBA" id="ARBA00023136"/>
    </source>
</evidence>
<dbReference type="GO" id="GO:0000155">
    <property type="term" value="F:phosphorelay sensor kinase activity"/>
    <property type="evidence" value="ECO:0007669"/>
    <property type="project" value="InterPro"/>
</dbReference>
<dbReference type="FunFam" id="1.10.287.130:FF:000002">
    <property type="entry name" value="Two-component osmosensing histidine kinase"/>
    <property type="match status" value="1"/>
</dbReference>
<evidence type="ECO:0000313" key="29">
    <source>
        <dbReference type="EMBL" id="APW38178.1"/>
    </source>
</evidence>
<evidence type="ECO:0000259" key="28">
    <source>
        <dbReference type="PROSITE" id="PS50894"/>
    </source>
</evidence>
<dbReference type="InterPro" id="IPR000700">
    <property type="entry name" value="PAS-assoc_C"/>
</dbReference>
<evidence type="ECO:0000256" key="1">
    <source>
        <dbReference type="ARBA" id="ARBA00000085"/>
    </source>
</evidence>
<dbReference type="Gene3D" id="1.20.120.160">
    <property type="entry name" value="HPT domain"/>
    <property type="match status" value="1"/>
</dbReference>
<evidence type="ECO:0000256" key="19">
    <source>
        <dbReference type="ARBA" id="ARBA00070152"/>
    </source>
</evidence>
<proteinExistence type="predicted"/>
<dbReference type="PANTHER" id="PTHR45339:SF1">
    <property type="entry name" value="HYBRID SIGNAL TRANSDUCTION HISTIDINE KINASE J"/>
    <property type="match status" value="1"/>
</dbReference>
<keyword evidence="12 23" id="KW-1133">Transmembrane helix</keyword>
<keyword evidence="7 23" id="KW-0812">Transmembrane</keyword>
<comment type="subunit">
    <text evidence="17">At low DSF concentrations, interacts with RpfF.</text>
</comment>
<name>A0A1P8JWS5_9BURK</name>
<dbReference type="STRING" id="1842727.RD110_14030"/>
<evidence type="ECO:0000256" key="18">
    <source>
        <dbReference type="ARBA" id="ARBA00068150"/>
    </source>
</evidence>
<dbReference type="EMBL" id="CP019236">
    <property type="protein sequence ID" value="APW38178.1"/>
    <property type="molecule type" value="Genomic_DNA"/>
</dbReference>
<sequence length="1224" mass="132623">MVTNSIRTRLILVFLTAISIGLAAFGAWNYHVSQAERTQEMDEQLDSAASRLSTSLPVAIWEFNQDQIELIVRAEMGSAYVAGIRVQYGQNRALGFQKIGDRIEALDHPMTADIVKSVQLHKLDAGALRDLGDVQIYATRARIEAGLQRELYRFLLQSIAVNLIAMAALYLSVSVAVLKPLRRIRDALMHIASGDADLGLRLKANPIREFDEVSVSFNAFVAKLERVMGGTIDAVHASIKGISAGDLDTAITVQDNNRDSILGKLAVMRDNLKQVNENGKRVAAELARANHLANQALALAQSGQWHAKSGELDTIYSSARMASLCGEAPRPPDWKYDAKAELWDRMFEANPELAHVAAQNFRDAVTGRVPVFDATYQYRRPVDGRVIWIHTLGHVERGADGRMTEIFGVSQDITAVKEAEIATLQAKQAAEESNRAKSDFLANMSHEIRTPMNAIIGMSSLALNTELNAKQKNYIEKVHLSANNLLGIINDILDFSKIEAGRMEMEVTNFQLDDVLENLANLLGSRADDKGVEFLFDVDPDIPTALMGDPLRLGQVLLNLAGNALKFTSEGEIVVGVQPASDTQGPHADAGHAREGREGREARDPRDVALHFWVRDTGIGLNEEQIGRLFKAFTQADTSTSRKYGGTGLGLTISKTLTALMGGELWVESQPGVGSTFHFTARFQRQAEQDYERRKARRPEFQRTRVLVVDDNDSAREILGHMSTAFGLQVDVTDNGGSAVALSVQAHQKGQPYDMILLDWMMPELDGIATLKRLQSQAGVPLPKVVMVTAYGRTEALHAAQQSGVGIQGVLTKPVTASTLYDTLNRVIGSAPFVEQTRQVVQRESIRESAARLRGLKLLLVEDNEINQELAIELLRNAGVEVAVASNGQEAIDMLAGPHRFDAVLMDCQMPVMDGYTATSILRQDPRHAELPIIAMTANAMSRDRERVLAVGMNDHITKPLDVTTMFTTIARWVRPSAPAQGMRVAGGATAPEPAQSTVSTALAVRRARGAAGAASLPPDLPDLPGIQVLAGLRVMSGNVSFYRRMLRKFANSERDFAGRFEAALGQADAGAPARLAHTLKGLAGNLGARELQDAAARLEEGCLAETIDTTALASRLKPVLDELARVVEGIDRLLPPAGGTGPADPPAAGMSAQERQAVLGLLAELSVLIDNSDADAIDKAAECVARLQGSNMRVMANALGLALQAYDFDKAAESLALLRSALA</sequence>
<dbReference type="SMART" id="SM00073">
    <property type="entry name" value="HPT"/>
    <property type="match status" value="1"/>
</dbReference>
<dbReference type="Pfam" id="PF00072">
    <property type="entry name" value="Response_reg"/>
    <property type="match status" value="2"/>
</dbReference>
<feature type="domain" description="HAMP" evidence="27">
    <location>
        <begin position="175"/>
        <end position="229"/>
    </location>
</feature>
<evidence type="ECO:0000259" key="27">
    <source>
        <dbReference type="PROSITE" id="PS50885"/>
    </source>
</evidence>
<feature type="domain" description="Response regulatory" evidence="25">
    <location>
        <begin position="857"/>
        <end position="974"/>
    </location>
</feature>